<reference evidence="9 10" key="1">
    <citation type="journal article" date="2014" name="BMC Genomics">
        <title>Comparative genome sequencing reveals chemotype-specific gene clusters in the toxigenic black mold Stachybotrys.</title>
        <authorList>
            <person name="Semeiks J."/>
            <person name="Borek D."/>
            <person name="Otwinowski Z."/>
            <person name="Grishin N.V."/>
        </authorList>
    </citation>
    <scope>NUCLEOTIDE SEQUENCE [LARGE SCALE GENOMIC DNA]</scope>
    <source>
        <strain evidence="10">CBS 109288 / IBT 7711</strain>
    </source>
</reference>
<dbReference type="InterPro" id="IPR037045">
    <property type="entry name" value="S8pro/Inhibitor_I9_sf"/>
</dbReference>
<sequence>MMFIILSPLHPAKVVSPATRLHPFYTLIHLHQDALVRNHRQNEALFHRPHPAILGTPTVQRRSEPAPLHTPRDVEALVTDQYIVKYSDVSASSVIENGIKKLSAKLKHFFKAAIRGFAAKLDQKTLDLLRDEPNVSPTCGRAHRAGRQGSAECLHDPVWCSLGSGPSLQPQPWRLELHANYSDFGGRASRIYGDADGNGHGIHVAGIIGSNTYGVAKRTTLFGIKVLDDYGSGSYSDIIAGIDFVISDARSRICRNGAFVNMSLGGDTSATISAAAYNVTQANIFVAVAAGNGNVDAADFSPTNESSVIDIFVPGQSILSTYVGNGTRSLSGTSRASPHVVGLAAYLSSLKGSSGASATCQRIIELATTGLISGLPSGIHNRLVFNGNSSD</sequence>
<feature type="domain" description="Peptidase S8/S53" evidence="7">
    <location>
        <begin position="193"/>
        <end position="298"/>
    </location>
</feature>
<evidence type="ECO:0000256" key="3">
    <source>
        <dbReference type="ARBA" id="ARBA00022729"/>
    </source>
</evidence>
<keyword evidence="10" id="KW-1185">Reference proteome</keyword>
<evidence type="ECO:0000313" key="9">
    <source>
        <dbReference type="EMBL" id="KEY74910.1"/>
    </source>
</evidence>
<keyword evidence="3" id="KW-0732">Signal</keyword>
<evidence type="ECO:0000256" key="5">
    <source>
        <dbReference type="ARBA" id="ARBA00022825"/>
    </source>
</evidence>
<dbReference type="InterPro" id="IPR015500">
    <property type="entry name" value="Peptidase_S8_subtilisin-rel"/>
</dbReference>
<dbReference type="GO" id="GO:0004252">
    <property type="term" value="F:serine-type endopeptidase activity"/>
    <property type="evidence" value="ECO:0007669"/>
    <property type="project" value="InterPro"/>
</dbReference>
<name>A0A084BBI1_STACB</name>
<dbReference type="PANTHER" id="PTHR43806">
    <property type="entry name" value="PEPTIDASE S8"/>
    <property type="match status" value="1"/>
</dbReference>
<dbReference type="Gene3D" id="3.40.50.200">
    <property type="entry name" value="Peptidase S8/S53 domain"/>
    <property type="match status" value="1"/>
</dbReference>
<dbReference type="PROSITE" id="PS51892">
    <property type="entry name" value="SUBTILASE"/>
    <property type="match status" value="1"/>
</dbReference>
<evidence type="ECO:0000256" key="2">
    <source>
        <dbReference type="ARBA" id="ARBA00022670"/>
    </source>
</evidence>
<dbReference type="Pfam" id="PF05922">
    <property type="entry name" value="Inhibitor_I9"/>
    <property type="match status" value="1"/>
</dbReference>
<dbReference type="InterPro" id="IPR050131">
    <property type="entry name" value="Peptidase_S8_subtilisin-like"/>
</dbReference>
<organism evidence="9 10">
    <name type="scientific">Stachybotrys chartarum (strain CBS 109288 / IBT 7711)</name>
    <name type="common">Toxic black mold</name>
    <name type="synonym">Stilbospora chartarum</name>
    <dbReference type="NCBI Taxonomy" id="1280523"/>
    <lineage>
        <taxon>Eukaryota</taxon>
        <taxon>Fungi</taxon>
        <taxon>Dikarya</taxon>
        <taxon>Ascomycota</taxon>
        <taxon>Pezizomycotina</taxon>
        <taxon>Sordariomycetes</taxon>
        <taxon>Hypocreomycetidae</taxon>
        <taxon>Hypocreales</taxon>
        <taxon>Stachybotryaceae</taxon>
        <taxon>Stachybotrys</taxon>
    </lineage>
</organism>
<keyword evidence="2" id="KW-0645">Protease</keyword>
<dbReference type="Proteomes" id="UP000028045">
    <property type="component" value="Unassembled WGS sequence"/>
</dbReference>
<dbReference type="SUPFAM" id="SSF54897">
    <property type="entry name" value="Protease propeptides/inhibitors"/>
    <property type="match status" value="1"/>
</dbReference>
<dbReference type="HOGENOM" id="CLU_011263_1_0_1"/>
<dbReference type="InterPro" id="IPR023828">
    <property type="entry name" value="Peptidase_S8_Ser-AS"/>
</dbReference>
<dbReference type="PROSITE" id="PS00138">
    <property type="entry name" value="SUBTILASE_SER"/>
    <property type="match status" value="1"/>
</dbReference>
<comment type="similarity">
    <text evidence="1 6">Belongs to the peptidase S8 family.</text>
</comment>
<comment type="caution">
    <text evidence="6">Lacks conserved residue(s) required for the propagation of feature annotation.</text>
</comment>
<dbReference type="GO" id="GO:0005576">
    <property type="term" value="C:extracellular region"/>
    <property type="evidence" value="ECO:0007669"/>
    <property type="project" value="UniProtKB-ARBA"/>
</dbReference>
<dbReference type="InterPro" id="IPR010259">
    <property type="entry name" value="S8pro/Inhibitor_I9"/>
</dbReference>
<dbReference type="Gene3D" id="3.30.70.80">
    <property type="entry name" value="Peptidase S8 propeptide/proteinase inhibitor I9"/>
    <property type="match status" value="1"/>
</dbReference>
<evidence type="ECO:0000256" key="6">
    <source>
        <dbReference type="PROSITE-ProRule" id="PRU01240"/>
    </source>
</evidence>
<proteinExistence type="inferred from homology"/>
<protein>
    <recommendedName>
        <fullName evidence="11">Peptidase S8/S53 domain-containing protein</fullName>
    </recommendedName>
</protein>
<evidence type="ECO:0000259" key="8">
    <source>
        <dbReference type="Pfam" id="PF05922"/>
    </source>
</evidence>
<evidence type="ECO:0000256" key="4">
    <source>
        <dbReference type="ARBA" id="ARBA00022801"/>
    </source>
</evidence>
<feature type="domain" description="Inhibitor I9" evidence="8">
    <location>
        <begin position="93"/>
        <end position="135"/>
    </location>
</feature>
<evidence type="ECO:0000256" key="1">
    <source>
        <dbReference type="ARBA" id="ARBA00011073"/>
    </source>
</evidence>
<gene>
    <name evidence="9" type="ORF">S7711_01266</name>
</gene>
<dbReference type="InterPro" id="IPR036852">
    <property type="entry name" value="Peptidase_S8/S53_dom_sf"/>
</dbReference>
<keyword evidence="4" id="KW-0378">Hydrolase</keyword>
<evidence type="ECO:0000313" key="10">
    <source>
        <dbReference type="Proteomes" id="UP000028045"/>
    </source>
</evidence>
<accession>A0A084BBI1</accession>
<dbReference type="GO" id="GO:0006508">
    <property type="term" value="P:proteolysis"/>
    <property type="evidence" value="ECO:0007669"/>
    <property type="project" value="UniProtKB-KW"/>
</dbReference>
<dbReference type="EMBL" id="KL647405">
    <property type="protein sequence ID" value="KEY74910.1"/>
    <property type="molecule type" value="Genomic_DNA"/>
</dbReference>
<keyword evidence="5" id="KW-0720">Serine protease</keyword>
<evidence type="ECO:0008006" key="11">
    <source>
        <dbReference type="Google" id="ProtNLM"/>
    </source>
</evidence>
<dbReference type="AlphaFoldDB" id="A0A084BBI1"/>
<dbReference type="InterPro" id="IPR000209">
    <property type="entry name" value="Peptidase_S8/S53_dom"/>
</dbReference>
<dbReference type="PRINTS" id="PR00723">
    <property type="entry name" value="SUBTILISIN"/>
</dbReference>
<evidence type="ECO:0000259" key="7">
    <source>
        <dbReference type="Pfam" id="PF00082"/>
    </source>
</evidence>
<dbReference type="InterPro" id="IPR034193">
    <property type="entry name" value="PCSK9_ProteinaseK-like"/>
</dbReference>
<dbReference type="PANTHER" id="PTHR43806:SF58">
    <property type="entry name" value="ALKALINE PROTEASE 1-RELATED"/>
    <property type="match status" value="1"/>
</dbReference>
<dbReference type="Pfam" id="PF00082">
    <property type="entry name" value="Peptidase_S8"/>
    <property type="match status" value="1"/>
</dbReference>
<dbReference type="CDD" id="cd04077">
    <property type="entry name" value="Peptidases_S8_PCSK9_ProteinaseK_like"/>
    <property type="match status" value="1"/>
</dbReference>
<dbReference type="SUPFAM" id="SSF52743">
    <property type="entry name" value="Subtilisin-like"/>
    <property type="match status" value="1"/>
</dbReference>